<dbReference type="Gene3D" id="1.25.40.10">
    <property type="entry name" value="Tetratricopeptide repeat domain"/>
    <property type="match status" value="1"/>
</dbReference>
<sequence>MDIRSYFAEKLSGFLFLEISKRNVEKIFGVRISENIYLPVNSKYIVNNIKFKRNMDEIPVGYFIEGMYYVLGADENFKFDKYYKDILISHEDNNKFIKGVISKNIKDKDYEDAYINLKGLSVLEDTKKIYDKLIIMVDEMRKKNNVYREEELNVLEKAEGKENYALPYFYEAILKKEDGDYERALFCINSYIKNGGKETIEVTDLKQWLISIVNYDRGKELLEGTPANPTKALKLLIPLMDTLGDSALLYYYIAVAYRMLENYEKAIYYLNEALNIDSSIVEIVNEMGINYASLGDYETAVAYLRKAFEATKSVEICTNLIMCYLNLGNLKDAKIHLEMAKKLNPKDEVVIQLENIIKNIPNSKKHLE</sequence>
<gene>
    <name evidence="4" type="ORF">LN736_00025</name>
</gene>
<dbReference type="PANTHER" id="PTHR12558:SF13">
    <property type="entry name" value="CELL DIVISION CYCLE PROTEIN 27 HOMOLOG"/>
    <property type="match status" value="1"/>
</dbReference>
<feature type="repeat" description="TPR" evidence="3">
    <location>
        <begin position="247"/>
        <end position="280"/>
    </location>
</feature>
<dbReference type="SMART" id="SM00028">
    <property type="entry name" value="TPR"/>
    <property type="match status" value="3"/>
</dbReference>
<dbReference type="EMBL" id="JAJJPB010000001">
    <property type="protein sequence ID" value="MCC9293266.1"/>
    <property type="molecule type" value="Genomic_DNA"/>
</dbReference>
<accession>A0ABS8N0S3</accession>
<feature type="repeat" description="TPR" evidence="3">
    <location>
        <begin position="281"/>
        <end position="314"/>
    </location>
</feature>
<dbReference type="Proteomes" id="UP001165422">
    <property type="component" value="Unassembled WGS sequence"/>
</dbReference>
<dbReference type="PROSITE" id="PS50005">
    <property type="entry name" value="TPR"/>
    <property type="match status" value="2"/>
</dbReference>
<evidence type="ECO:0000256" key="1">
    <source>
        <dbReference type="ARBA" id="ARBA00022737"/>
    </source>
</evidence>
<dbReference type="Pfam" id="PF07719">
    <property type="entry name" value="TPR_2"/>
    <property type="match status" value="1"/>
</dbReference>
<evidence type="ECO:0000256" key="2">
    <source>
        <dbReference type="ARBA" id="ARBA00022803"/>
    </source>
</evidence>
<comment type="caution">
    <text evidence="4">The sequence shown here is derived from an EMBL/GenBank/DDBJ whole genome shotgun (WGS) entry which is preliminary data.</text>
</comment>
<evidence type="ECO:0000256" key="3">
    <source>
        <dbReference type="PROSITE-ProRule" id="PRU00339"/>
    </source>
</evidence>
<dbReference type="Pfam" id="PF14559">
    <property type="entry name" value="TPR_19"/>
    <property type="match status" value="1"/>
</dbReference>
<keyword evidence="1" id="KW-0677">Repeat</keyword>
<dbReference type="InterPro" id="IPR013105">
    <property type="entry name" value="TPR_2"/>
</dbReference>
<dbReference type="SUPFAM" id="SSF48452">
    <property type="entry name" value="TPR-like"/>
    <property type="match status" value="1"/>
</dbReference>
<protein>
    <submittedName>
        <fullName evidence="4">Tetratricopeptide repeat protein</fullName>
    </submittedName>
</protein>
<keyword evidence="2 3" id="KW-0802">TPR repeat</keyword>
<dbReference type="InterPro" id="IPR011990">
    <property type="entry name" value="TPR-like_helical_dom_sf"/>
</dbReference>
<keyword evidence="5" id="KW-1185">Reference proteome</keyword>
<dbReference type="PANTHER" id="PTHR12558">
    <property type="entry name" value="CELL DIVISION CYCLE 16,23,27"/>
    <property type="match status" value="1"/>
</dbReference>
<proteinExistence type="predicted"/>
<dbReference type="InterPro" id="IPR019734">
    <property type="entry name" value="TPR_rpt"/>
</dbReference>
<organism evidence="4 5">
    <name type="scientific">Clostridium aromativorans</name>
    <dbReference type="NCBI Taxonomy" id="2836848"/>
    <lineage>
        <taxon>Bacteria</taxon>
        <taxon>Bacillati</taxon>
        <taxon>Bacillota</taxon>
        <taxon>Clostridia</taxon>
        <taxon>Eubacteriales</taxon>
        <taxon>Clostridiaceae</taxon>
        <taxon>Clostridium</taxon>
    </lineage>
</organism>
<dbReference type="RefSeq" id="WP_150356193.1">
    <property type="nucleotide sequence ID" value="NZ_JAJJPB010000001.1"/>
</dbReference>
<evidence type="ECO:0000313" key="5">
    <source>
        <dbReference type="Proteomes" id="UP001165422"/>
    </source>
</evidence>
<evidence type="ECO:0000313" key="4">
    <source>
        <dbReference type="EMBL" id="MCC9293266.1"/>
    </source>
</evidence>
<name>A0ABS8N0S3_9CLOT</name>
<reference evidence="4" key="1">
    <citation type="submission" date="2021-11" db="EMBL/GenBank/DDBJ databases">
        <authorList>
            <person name="Qingchun L."/>
            <person name="Dong Z."/>
            <person name="Zongwei Q."/>
            <person name="Jia Z."/>
            <person name="Duotao L."/>
        </authorList>
    </citation>
    <scope>NUCLEOTIDE SEQUENCE</scope>
    <source>
        <strain evidence="4">WLY-B-L2</strain>
    </source>
</reference>